<accession>A0A101PKT7</accession>
<dbReference type="EMBL" id="LMWP01000086">
    <property type="protein sequence ID" value="KUN13355.1"/>
    <property type="molecule type" value="Genomic_DNA"/>
</dbReference>
<evidence type="ECO:0000313" key="4">
    <source>
        <dbReference type="EMBL" id="KUN13355.1"/>
    </source>
</evidence>
<reference evidence="4 5" key="1">
    <citation type="submission" date="2015-10" db="EMBL/GenBank/DDBJ databases">
        <title>Draft genome sequence of Streptomyces corchorusii DSM 40340, type strain for the species Streptomyces corchorusii.</title>
        <authorList>
            <person name="Ruckert C."/>
            <person name="Winkler A."/>
            <person name="Kalinowski J."/>
            <person name="Kampfer P."/>
            <person name="Glaeser S."/>
        </authorList>
    </citation>
    <scope>NUCLEOTIDE SEQUENCE [LARGE SCALE GENOMIC DNA]</scope>
    <source>
        <strain evidence="4 5">DSM 40340</strain>
    </source>
</reference>
<dbReference type="GO" id="GO:0017000">
    <property type="term" value="P:antibiotic biosynthetic process"/>
    <property type="evidence" value="ECO:0007669"/>
    <property type="project" value="UniProtKB-ARBA"/>
</dbReference>
<evidence type="ECO:0000259" key="3">
    <source>
        <dbReference type="Pfam" id="PF13649"/>
    </source>
</evidence>
<dbReference type="PANTHER" id="PTHR43861">
    <property type="entry name" value="TRANS-ACONITATE 2-METHYLTRANSFERASE-RELATED"/>
    <property type="match status" value="1"/>
</dbReference>
<name>A0A101PKT7_STRCK</name>
<evidence type="ECO:0000256" key="2">
    <source>
        <dbReference type="ARBA" id="ARBA00022679"/>
    </source>
</evidence>
<keyword evidence="5" id="KW-1185">Reference proteome</keyword>
<comment type="caution">
    <text evidence="4">The sequence shown here is derived from an EMBL/GenBank/DDBJ whole genome shotgun (WGS) entry which is preliminary data.</text>
</comment>
<dbReference type="GO" id="GO:0008168">
    <property type="term" value="F:methyltransferase activity"/>
    <property type="evidence" value="ECO:0007669"/>
    <property type="project" value="UniProtKB-KW"/>
</dbReference>
<proteinExistence type="predicted"/>
<feature type="domain" description="Methyltransferase" evidence="3">
    <location>
        <begin position="54"/>
        <end position="148"/>
    </location>
</feature>
<dbReference type="CDD" id="cd02440">
    <property type="entry name" value="AdoMet_MTases"/>
    <property type="match status" value="1"/>
</dbReference>
<keyword evidence="1" id="KW-0489">Methyltransferase</keyword>
<dbReference type="AlphaFoldDB" id="A0A101PKT7"/>
<dbReference type="Proteomes" id="UP000053398">
    <property type="component" value="Unassembled WGS sequence"/>
</dbReference>
<dbReference type="InterPro" id="IPR029063">
    <property type="entry name" value="SAM-dependent_MTases_sf"/>
</dbReference>
<evidence type="ECO:0000313" key="5">
    <source>
        <dbReference type="Proteomes" id="UP000053398"/>
    </source>
</evidence>
<keyword evidence="2" id="KW-0808">Transferase</keyword>
<dbReference type="PANTHER" id="PTHR43861:SF1">
    <property type="entry name" value="TRANS-ACONITATE 2-METHYLTRANSFERASE"/>
    <property type="match status" value="1"/>
</dbReference>
<dbReference type="Pfam" id="PF13649">
    <property type="entry name" value="Methyltransf_25"/>
    <property type="match status" value="1"/>
</dbReference>
<evidence type="ECO:0000256" key="1">
    <source>
        <dbReference type="ARBA" id="ARBA00022603"/>
    </source>
</evidence>
<sequence length="233" mass="25928">MDALMSQNFVIQGNDLWDPTTFDALRRQLIPSFDLLYGSAVQAVAMTVGSAPRILDLGAGTGLLSAALLKELPGAHLTLVDRSEIMLAKARSRFTNQDNITVRTGDLLDPIPVGVFDAVVSGLAIHHLTHDQKRDLFTRIRAALGTDGVFVNVEQLLGSTPRLEKMYDEQHERHVINEDTPAHEWVAGRERMKFDIPIDLDTQLGWLREAGFSQVDCLSKDWRFATYAAWVTS</sequence>
<dbReference type="InterPro" id="IPR041698">
    <property type="entry name" value="Methyltransf_25"/>
</dbReference>
<protein>
    <recommendedName>
        <fullName evidence="3">Methyltransferase domain-containing protein</fullName>
    </recommendedName>
</protein>
<dbReference type="Gene3D" id="3.40.50.150">
    <property type="entry name" value="Vaccinia Virus protein VP39"/>
    <property type="match status" value="1"/>
</dbReference>
<dbReference type="SUPFAM" id="SSF53335">
    <property type="entry name" value="S-adenosyl-L-methionine-dependent methyltransferases"/>
    <property type="match status" value="1"/>
</dbReference>
<organism evidence="4 5">
    <name type="scientific">Streptomyces corchorusii</name>
    <name type="common">Streptomyces chibaensis</name>
    <dbReference type="NCBI Taxonomy" id="1903"/>
    <lineage>
        <taxon>Bacteria</taxon>
        <taxon>Bacillati</taxon>
        <taxon>Actinomycetota</taxon>
        <taxon>Actinomycetes</taxon>
        <taxon>Kitasatosporales</taxon>
        <taxon>Streptomycetaceae</taxon>
        <taxon>Streptomyces</taxon>
    </lineage>
</organism>
<dbReference type="GO" id="GO:0032259">
    <property type="term" value="P:methylation"/>
    <property type="evidence" value="ECO:0007669"/>
    <property type="project" value="UniProtKB-KW"/>
</dbReference>
<gene>
    <name evidence="4" type="ORF">AQJ11_44870</name>
</gene>